<evidence type="ECO:0000256" key="1">
    <source>
        <dbReference type="ARBA" id="ARBA00000077"/>
    </source>
</evidence>
<organism evidence="9 10">
    <name type="scientific">Dickeya phage RC-2014</name>
    <dbReference type="NCBI Taxonomy" id="1477406"/>
    <lineage>
        <taxon>Viruses</taxon>
        <taxon>Duplodnaviria</taxon>
        <taxon>Heunggongvirae</taxon>
        <taxon>Uroviricota</taxon>
        <taxon>Caudoviricetes</taxon>
        <taxon>Pantevenvirales</taxon>
        <taxon>Ackermannviridae</taxon>
        <taxon>Aglimvirinae</taxon>
        <taxon>Limestonevirus</taxon>
        <taxon>Limestonevirus RC2014</taxon>
    </lineage>
</organism>
<dbReference type="Proteomes" id="UP000028741">
    <property type="component" value="Segment"/>
</dbReference>
<evidence type="ECO:0000256" key="3">
    <source>
        <dbReference type="ARBA" id="ARBA00012180"/>
    </source>
</evidence>
<dbReference type="KEGG" id="vg:22113316"/>
<name>A0A075E0U2_9CAUD</name>
<dbReference type="SUPFAM" id="SSF53098">
    <property type="entry name" value="Ribonuclease H-like"/>
    <property type="match status" value="1"/>
</dbReference>
<dbReference type="InterPro" id="IPR012337">
    <property type="entry name" value="RNaseH-like_sf"/>
</dbReference>
<reference evidence="9 10" key="1">
    <citation type="journal article" date="2014" name="Arch. Virol.">
        <title>Complete genome sequence of a broad-host-range lytic Dickeya spp. bacteriophage ?D5.</title>
        <authorList>
            <person name="Czajkowski R."/>
            <person name="Ozymko Z."/>
            <person name="Zwirowski S."/>
            <person name="Lojkowska E."/>
        </authorList>
    </citation>
    <scope>NUCLEOTIDE SEQUENCE [LARGE SCALE GENOMIC DNA]</scope>
</reference>
<comment type="catalytic activity">
    <reaction evidence="1">
        <text>Endonucleolytic cleavage to 5'-phosphomonoester.</text>
        <dbReference type="EC" id="3.1.26.4"/>
    </reaction>
</comment>
<accession>A0A075E0U2</accession>
<evidence type="ECO:0000313" key="9">
    <source>
        <dbReference type="EMBL" id="AHZ60266.1"/>
    </source>
</evidence>
<dbReference type="InterPro" id="IPR050092">
    <property type="entry name" value="RNase_H"/>
</dbReference>
<dbReference type="GO" id="GO:0003676">
    <property type="term" value="F:nucleic acid binding"/>
    <property type="evidence" value="ECO:0007669"/>
    <property type="project" value="InterPro"/>
</dbReference>
<protein>
    <recommendedName>
        <fullName evidence="3">ribonuclease H</fullName>
        <ecNumber evidence="3">3.1.26.4</ecNumber>
    </recommendedName>
</protein>
<evidence type="ECO:0000256" key="2">
    <source>
        <dbReference type="ARBA" id="ARBA00005300"/>
    </source>
</evidence>
<gene>
    <name evidence="9" type="ORF">DA66_0057</name>
</gene>
<dbReference type="InterPro" id="IPR036397">
    <property type="entry name" value="RNaseH_sf"/>
</dbReference>
<dbReference type="InterPro" id="IPR002156">
    <property type="entry name" value="RNaseH_domain"/>
</dbReference>
<feature type="domain" description="RNase H type-1" evidence="8">
    <location>
        <begin position="1"/>
        <end position="149"/>
    </location>
</feature>
<evidence type="ECO:0000313" key="10">
    <source>
        <dbReference type="Proteomes" id="UP000028741"/>
    </source>
</evidence>
<dbReference type="PANTHER" id="PTHR10642">
    <property type="entry name" value="RIBONUCLEASE H1"/>
    <property type="match status" value="1"/>
</dbReference>
<sequence length="175" mass="19662">MIEIYSDGGSNPKTNQAAGWAFAIKPMSGMQWKVFFGHLPPPSTNNIAELLGVTNALKLLWAFSGKGERSIPDVRIWSDSQYTIKSVTEWRAKWEYQGFPDKNVDLIKDLFRIYDLVCSICEVELKWVKGHAGVEGNELADTWATAAKNDSNFLIENERISVKKVVGSFDEFIGI</sequence>
<evidence type="ECO:0000256" key="5">
    <source>
        <dbReference type="ARBA" id="ARBA00022723"/>
    </source>
</evidence>
<dbReference type="PROSITE" id="PS50879">
    <property type="entry name" value="RNASE_H_1"/>
    <property type="match status" value="1"/>
</dbReference>
<evidence type="ECO:0000256" key="4">
    <source>
        <dbReference type="ARBA" id="ARBA00022722"/>
    </source>
</evidence>
<dbReference type="PANTHER" id="PTHR10642:SF26">
    <property type="entry name" value="RIBONUCLEASE H1"/>
    <property type="match status" value="1"/>
</dbReference>
<keyword evidence="4" id="KW-0540">Nuclease</keyword>
<keyword evidence="5" id="KW-0479">Metal-binding</keyword>
<proteinExistence type="inferred from homology"/>
<dbReference type="Gene3D" id="3.30.420.10">
    <property type="entry name" value="Ribonuclease H-like superfamily/Ribonuclease H"/>
    <property type="match status" value="1"/>
</dbReference>
<evidence type="ECO:0000256" key="6">
    <source>
        <dbReference type="ARBA" id="ARBA00022759"/>
    </source>
</evidence>
<dbReference type="Pfam" id="PF00075">
    <property type="entry name" value="RNase_H"/>
    <property type="match status" value="1"/>
</dbReference>
<keyword evidence="7" id="KW-0378">Hydrolase</keyword>
<dbReference type="RefSeq" id="YP_009102897.1">
    <property type="nucleotide sequence ID" value="NC_025452.1"/>
</dbReference>
<dbReference type="GO" id="GO:0046872">
    <property type="term" value="F:metal ion binding"/>
    <property type="evidence" value="ECO:0007669"/>
    <property type="project" value="UniProtKB-KW"/>
</dbReference>
<evidence type="ECO:0000256" key="7">
    <source>
        <dbReference type="ARBA" id="ARBA00022801"/>
    </source>
</evidence>
<dbReference type="GO" id="GO:0004523">
    <property type="term" value="F:RNA-DNA hybrid ribonuclease activity"/>
    <property type="evidence" value="ECO:0007669"/>
    <property type="project" value="UniProtKB-EC"/>
</dbReference>
<dbReference type="GO" id="GO:0043137">
    <property type="term" value="P:DNA replication, removal of RNA primer"/>
    <property type="evidence" value="ECO:0007669"/>
    <property type="project" value="TreeGrafter"/>
</dbReference>
<keyword evidence="6" id="KW-0255">Endonuclease</keyword>
<dbReference type="EMBL" id="KJ716335">
    <property type="protein sequence ID" value="AHZ60266.1"/>
    <property type="molecule type" value="Genomic_DNA"/>
</dbReference>
<comment type="similarity">
    <text evidence="2">Belongs to the RNase H family.</text>
</comment>
<dbReference type="GeneID" id="22113316"/>
<evidence type="ECO:0000259" key="8">
    <source>
        <dbReference type="PROSITE" id="PS50879"/>
    </source>
</evidence>
<dbReference type="EC" id="3.1.26.4" evidence="3"/>
<keyword evidence="10" id="KW-1185">Reference proteome</keyword>